<feature type="compositionally biased region" description="Basic and acidic residues" evidence="1">
    <location>
        <begin position="1"/>
        <end position="10"/>
    </location>
</feature>
<name>A0A6C0E0C1_9ZZZZ</name>
<reference evidence="2" key="1">
    <citation type="journal article" date="2020" name="Nature">
        <title>Giant virus diversity and host interactions through global metagenomics.</title>
        <authorList>
            <person name="Schulz F."/>
            <person name="Roux S."/>
            <person name="Paez-Espino D."/>
            <person name="Jungbluth S."/>
            <person name="Walsh D.A."/>
            <person name="Denef V.J."/>
            <person name="McMahon K.D."/>
            <person name="Konstantinidis K.T."/>
            <person name="Eloe-Fadrosh E.A."/>
            <person name="Kyrpides N.C."/>
            <person name="Woyke T."/>
        </authorList>
    </citation>
    <scope>NUCLEOTIDE SEQUENCE</scope>
    <source>
        <strain evidence="2">GVMAG-M-3300023179-111</strain>
    </source>
</reference>
<evidence type="ECO:0000256" key="1">
    <source>
        <dbReference type="SAM" id="MobiDB-lite"/>
    </source>
</evidence>
<organism evidence="2">
    <name type="scientific">viral metagenome</name>
    <dbReference type="NCBI Taxonomy" id="1070528"/>
    <lineage>
        <taxon>unclassified sequences</taxon>
        <taxon>metagenomes</taxon>
        <taxon>organismal metagenomes</taxon>
    </lineage>
</organism>
<sequence length="66" mass="7580">MSRKRNDFGSKSDGSGIKSDDSWSYLLDSPETIEKQKKQKEKDLFDNNKNLLNIELETMIGVLKKS</sequence>
<accession>A0A6C0E0C1</accession>
<dbReference type="EMBL" id="MN739712">
    <property type="protein sequence ID" value="QHT22576.1"/>
    <property type="molecule type" value="Genomic_DNA"/>
</dbReference>
<protein>
    <submittedName>
        <fullName evidence="2">Uncharacterized protein</fullName>
    </submittedName>
</protein>
<dbReference type="AlphaFoldDB" id="A0A6C0E0C1"/>
<feature type="region of interest" description="Disordered" evidence="1">
    <location>
        <begin position="1"/>
        <end position="23"/>
    </location>
</feature>
<proteinExistence type="predicted"/>
<evidence type="ECO:0000313" key="2">
    <source>
        <dbReference type="EMBL" id="QHT22576.1"/>
    </source>
</evidence>